<organism evidence="2 3">
    <name type="scientific">Deinococcus taklimakanensis</name>
    <dbReference type="NCBI Taxonomy" id="536443"/>
    <lineage>
        <taxon>Bacteria</taxon>
        <taxon>Thermotogati</taxon>
        <taxon>Deinococcota</taxon>
        <taxon>Deinococci</taxon>
        <taxon>Deinococcales</taxon>
        <taxon>Deinococcaceae</taxon>
        <taxon>Deinococcus</taxon>
    </lineage>
</organism>
<evidence type="ECO:0000259" key="1">
    <source>
        <dbReference type="PROSITE" id="PS51186"/>
    </source>
</evidence>
<feature type="domain" description="N-acetyltransferase" evidence="1">
    <location>
        <begin position="133"/>
        <end position="266"/>
    </location>
</feature>
<gene>
    <name evidence="2" type="ORF">ACFSR9_09980</name>
</gene>
<keyword evidence="2" id="KW-0808">Transferase</keyword>
<reference evidence="3" key="1">
    <citation type="journal article" date="2019" name="Int. J. Syst. Evol. Microbiol.">
        <title>The Global Catalogue of Microorganisms (GCM) 10K type strain sequencing project: providing services to taxonomists for standard genome sequencing and annotation.</title>
        <authorList>
            <consortium name="The Broad Institute Genomics Platform"/>
            <consortium name="The Broad Institute Genome Sequencing Center for Infectious Disease"/>
            <person name="Wu L."/>
            <person name="Ma J."/>
        </authorList>
    </citation>
    <scope>NUCLEOTIDE SEQUENCE [LARGE SCALE GENOMIC DNA]</scope>
    <source>
        <strain evidence="3">KCTC 33842</strain>
    </source>
</reference>
<keyword evidence="2" id="KW-0012">Acyltransferase</keyword>
<name>A0ABW5P3R3_9DEIO</name>
<accession>A0ABW5P3R3</accession>
<dbReference type="PROSITE" id="PS51186">
    <property type="entry name" value="GNAT"/>
    <property type="match status" value="1"/>
</dbReference>
<dbReference type="Gene3D" id="3.40.630.30">
    <property type="match status" value="1"/>
</dbReference>
<dbReference type="InterPro" id="IPR016181">
    <property type="entry name" value="Acyl_CoA_acyltransferase"/>
</dbReference>
<sequence>MNTFSLETLTADTLADAYALHPDPAQVPELLEGARTRMAAGQLRPEQFLVLRSGRGVEATLLVPANARAPLFPRYRAETPPDILTDFFRLLRQNAPGRTLLLDDSLVTLRPDEALAAGWMLDSTNVTYQTDLSTVTAAPDPAAQPLADVSGAEAQALLAALDRADLDLEEEDTLLGLRDGAGQLVGLGLVAPSNRPGWANLDLIGVQPDLRGRGYGQRLHAQMLRRAALSFTHHGGQTDAENHAMRRIYERNGSRHTGTQLYFRAE</sequence>
<dbReference type="CDD" id="cd04301">
    <property type="entry name" value="NAT_SF"/>
    <property type="match status" value="1"/>
</dbReference>
<dbReference type="SUPFAM" id="SSF55729">
    <property type="entry name" value="Acyl-CoA N-acyltransferases (Nat)"/>
    <property type="match status" value="1"/>
</dbReference>
<dbReference type="RefSeq" id="WP_386845377.1">
    <property type="nucleotide sequence ID" value="NZ_JBHUMK010000043.1"/>
</dbReference>
<dbReference type="EC" id="2.3.-.-" evidence="2"/>
<proteinExistence type="predicted"/>
<protein>
    <submittedName>
        <fullName evidence="2">GNAT family N-acetyltransferase</fullName>
        <ecNumber evidence="2">2.3.-.-</ecNumber>
    </submittedName>
</protein>
<dbReference type="InterPro" id="IPR000182">
    <property type="entry name" value="GNAT_dom"/>
</dbReference>
<dbReference type="Proteomes" id="UP001597475">
    <property type="component" value="Unassembled WGS sequence"/>
</dbReference>
<dbReference type="Pfam" id="PF00583">
    <property type="entry name" value="Acetyltransf_1"/>
    <property type="match status" value="1"/>
</dbReference>
<dbReference type="GO" id="GO:0016746">
    <property type="term" value="F:acyltransferase activity"/>
    <property type="evidence" value="ECO:0007669"/>
    <property type="project" value="UniProtKB-KW"/>
</dbReference>
<evidence type="ECO:0000313" key="3">
    <source>
        <dbReference type="Proteomes" id="UP001597475"/>
    </source>
</evidence>
<evidence type="ECO:0000313" key="2">
    <source>
        <dbReference type="EMBL" id="MFD2609759.1"/>
    </source>
</evidence>
<keyword evidence="3" id="KW-1185">Reference proteome</keyword>
<comment type="caution">
    <text evidence="2">The sequence shown here is derived from an EMBL/GenBank/DDBJ whole genome shotgun (WGS) entry which is preliminary data.</text>
</comment>
<dbReference type="EMBL" id="JBHUMK010000043">
    <property type="protein sequence ID" value="MFD2609759.1"/>
    <property type="molecule type" value="Genomic_DNA"/>
</dbReference>